<dbReference type="AlphaFoldDB" id="A0A6M6JKC0"/>
<dbReference type="Gene3D" id="3.40.50.1010">
    <property type="entry name" value="5'-nuclease"/>
    <property type="match status" value="1"/>
</dbReference>
<proteinExistence type="inferred from homology"/>
<evidence type="ECO:0000256" key="1">
    <source>
        <dbReference type="ARBA" id="ARBA00022649"/>
    </source>
</evidence>
<evidence type="ECO:0000256" key="4">
    <source>
        <dbReference type="ARBA" id="ARBA00022801"/>
    </source>
</evidence>
<dbReference type="KEGG" id="pbro:HOP40_18975"/>
<feature type="binding site" evidence="6">
    <location>
        <position position="7"/>
    </location>
    <ligand>
        <name>Mg(2+)</name>
        <dbReference type="ChEBI" id="CHEBI:18420"/>
    </ligand>
</feature>
<keyword evidence="5 6" id="KW-0460">Magnesium</keyword>
<keyword evidence="4 6" id="KW-0378">Hydrolase</keyword>
<keyword evidence="3 6" id="KW-0479">Metal-binding</keyword>
<dbReference type="GO" id="GO:0090729">
    <property type="term" value="F:toxin activity"/>
    <property type="evidence" value="ECO:0007669"/>
    <property type="project" value="UniProtKB-KW"/>
</dbReference>
<feature type="binding site" evidence="6">
    <location>
        <position position="106"/>
    </location>
    <ligand>
        <name>Mg(2+)</name>
        <dbReference type="ChEBI" id="CHEBI:18420"/>
    </ligand>
</feature>
<evidence type="ECO:0000256" key="2">
    <source>
        <dbReference type="ARBA" id="ARBA00022722"/>
    </source>
</evidence>
<evidence type="ECO:0000256" key="3">
    <source>
        <dbReference type="ARBA" id="ARBA00022723"/>
    </source>
</evidence>
<evidence type="ECO:0000313" key="8">
    <source>
        <dbReference type="EMBL" id="QJY47633.1"/>
    </source>
</evidence>
<dbReference type="SUPFAM" id="SSF88723">
    <property type="entry name" value="PIN domain-like"/>
    <property type="match status" value="1"/>
</dbReference>
<dbReference type="EMBL" id="CP053564">
    <property type="protein sequence ID" value="QJY47633.1"/>
    <property type="molecule type" value="Genomic_DNA"/>
</dbReference>
<keyword evidence="6" id="KW-0800">Toxin</keyword>
<dbReference type="InterPro" id="IPR022907">
    <property type="entry name" value="VapC_family"/>
</dbReference>
<dbReference type="EC" id="3.1.-.-" evidence="6"/>
<sequence>MIVLYADTSAVVGAYLADEPGHDELAATLFDGADPVVTSELTRVEFAGAVTAAVRAGRLREGTALLDRFDADCRDDGPLLMLGLDAAQVLPLARRLVVEHRLRTLDALHLAAALTAGAALADEVVLLSRDVRQVPAATELGLAVR</sequence>
<dbReference type="Proteomes" id="UP000505377">
    <property type="component" value="Chromosome"/>
</dbReference>
<comment type="function">
    <text evidence="6">Toxic component of a toxin-antitoxin (TA) system. An RNase.</text>
</comment>
<dbReference type="GO" id="GO:0000287">
    <property type="term" value="F:magnesium ion binding"/>
    <property type="evidence" value="ECO:0007669"/>
    <property type="project" value="UniProtKB-UniRule"/>
</dbReference>
<feature type="domain" description="PIN" evidence="7">
    <location>
        <begin position="5"/>
        <end position="120"/>
    </location>
</feature>
<accession>A0A6M6JKC0</accession>
<dbReference type="HAMAP" id="MF_00265">
    <property type="entry name" value="VapC_Nob1"/>
    <property type="match status" value="1"/>
</dbReference>
<keyword evidence="2 6" id="KW-0540">Nuclease</keyword>
<comment type="cofactor">
    <cofactor evidence="6">
        <name>Mg(2+)</name>
        <dbReference type="ChEBI" id="CHEBI:18420"/>
    </cofactor>
</comment>
<dbReference type="Pfam" id="PF01850">
    <property type="entry name" value="PIN"/>
    <property type="match status" value="1"/>
</dbReference>
<reference evidence="8 9" key="1">
    <citation type="submission" date="2020-05" db="EMBL/GenBank/DDBJ databases">
        <authorList>
            <person name="Mo P."/>
        </authorList>
    </citation>
    <scope>NUCLEOTIDE SEQUENCE [LARGE SCALE GENOMIC DNA]</scope>
    <source>
        <strain evidence="8 9">Gen01</strain>
    </source>
</reference>
<evidence type="ECO:0000256" key="5">
    <source>
        <dbReference type="ARBA" id="ARBA00022842"/>
    </source>
</evidence>
<keyword evidence="1 6" id="KW-1277">Toxin-antitoxin system</keyword>
<dbReference type="RefSeq" id="WP_172160438.1">
    <property type="nucleotide sequence ID" value="NZ_CP053564.1"/>
</dbReference>
<comment type="similarity">
    <text evidence="6">Belongs to the PINc/VapC protein family.</text>
</comment>
<gene>
    <name evidence="6" type="primary">vapC</name>
    <name evidence="8" type="ORF">HOP40_18975</name>
</gene>
<evidence type="ECO:0000256" key="6">
    <source>
        <dbReference type="HAMAP-Rule" id="MF_00265"/>
    </source>
</evidence>
<dbReference type="GO" id="GO:0016787">
    <property type="term" value="F:hydrolase activity"/>
    <property type="evidence" value="ECO:0007669"/>
    <property type="project" value="UniProtKB-KW"/>
</dbReference>
<keyword evidence="9" id="KW-1185">Reference proteome</keyword>
<organism evidence="8 9">
    <name type="scientific">Pseudonocardia broussonetiae</name>
    <dbReference type="NCBI Taxonomy" id="2736640"/>
    <lineage>
        <taxon>Bacteria</taxon>
        <taxon>Bacillati</taxon>
        <taxon>Actinomycetota</taxon>
        <taxon>Actinomycetes</taxon>
        <taxon>Pseudonocardiales</taxon>
        <taxon>Pseudonocardiaceae</taxon>
        <taxon>Pseudonocardia</taxon>
    </lineage>
</organism>
<dbReference type="CDD" id="cd09874">
    <property type="entry name" value="PIN_MT3492-like"/>
    <property type="match status" value="1"/>
</dbReference>
<evidence type="ECO:0000259" key="7">
    <source>
        <dbReference type="Pfam" id="PF01850"/>
    </source>
</evidence>
<dbReference type="InterPro" id="IPR029060">
    <property type="entry name" value="PIN-like_dom_sf"/>
</dbReference>
<dbReference type="GO" id="GO:0004540">
    <property type="term" value="F:RNA nuclease activity"/>
    <property type="evidence" value="ECO:0007669"/>
    <property type="project" value="InterPro"/>
</dbReference>
<dbReference type="InterPro" id="IPR002716">
    <property type="entry name" value="PIN_dom"/>
</dbReference>
<evidence type="ECO:0000313" key="9">
    <source>
        <dbReference type="Proteomes" id="UP000505377"/>
    </source>
</evidence>
<protein>
    <recommendedName>
        <fullName evidence="6">Ribonuclease VapC</fullName>
        <shortName evidence="6">RNase VapC</shortName>
        <ecNumber evidence="6">3.1.-.-</ecNumber>
    </recommendedName>
    <alternativeName>
        <fullName evidence="6">Toxin VapC</fullName>
    </alternativeName>
</protein>
<name>A0A6M6JKC0_9PSEU</name>